<dbReference type="Proteomes" id="UP000054359">
    <property type="component" value="Unassembled WGS sequence"/>
</dbReference>
<accession>A0A087UU74</accession>
<evidence type="ECO:0000313" key="1">
    <source>
        <dbReference type="EMBL" id="KFM80913.1"/>
    </source>
</evidence>
<evidence type="ECO:0000313" key="2">
    <source>
        <dbReference type="Proteomes" id="UP000054359"/>
    </source>
</evidence>
<dbReference type="EMBL" id="KK121640">
    <property type="protein sequence ID" value="KFM80913.1"/>
    <property type="molecule type" value="Genomic_DNA"/>
</dbReference>
<organism evidence="1 2">
    <name type="scientific">Stegodyphus mimosarum</name>
    <name type="common">African social velvet spider</name>
    <dbReference type="NCBI Taxonomy" id="407821"/>
    <lineage>
        <taxon>Eukaryota</taxon>
        <taxon>Metazoa</taxon>
        <taxon>Ecdysozoa</taxon>
        <taxon>Arthropoda</taxon>
        <taxon>Chelicerata</taxon>
        <taxon>Arachnida</taxon>
        <taxon>Araneae</taxon>
        <taxon>Araneomorphae</taxon>
        <taxon>Entelegynae</taxon>
        <taxon>Eresoidea</taxon>
        <taxon>Eresidae</taxon>
        <taxon>Stegodyphus</taxon>
    </lineage>
</organism>
<sequence length="37" mass="4237">MLYLFEQGYPSCIAPIFDPSISPRNHLLISARNNVMK</sequence>
<proteinExistence type="predicted"/>
<keyword evidence="2" id="KW-1185">Reference proteome</keyword>
<feature type="non-terminal residue" evidence="1">
    <location>
        <position position="37"/>
    </location>
</feature>
<reference evidence="1 2" key="1">
    <citation type="submission" date="2013-11" db="EMBL/GenBank/DDBJ databases">
        <title>Genome sequencing of Stegodyphus mimosarum.</title>
        <authorList>
            <person name="Bechsgaard J."/>
        </authorList>
    </citation>
    <scope>NUCLEOTIDE SEQUENCE [LARGE SCALE GENOMIC DNA]</scope>
</reference>
<gene>
    <name evidence="1" type="ORF">X975_03022</name>
</gene>
<protein>
    <submittedName>
        <fullName evidence="1">Uncharacterized protein</fullName>
    </submittedName>
</protein>
<dbReference type="AlphaFoldDB" id="A0A087UU74"/>
<name>A0A087UU74_STEMI</name>
<dbReference type="OrthoDB" id="5875367at2759"/>